<organism evidence="3 4">
    <name type="scientific">Choanephora cucurbitarum</name>
    <dbReference type="NCBI Taxonomy" id="101091"/>
    <lineage>
        <taxon>Eukaryota</taxon>
        <taxon>Fungi</taxon>
        <taxon>Fungi incertae sedis</taxon>
        <taxon>Mucoromycota</taxon>
        <taxon>Mucoromycotina</taxon>
        <taxon>Mucoromycetes</taxon>
        <taxon>Mucorales</taxon>
        <taxon>Mucorineae</taxon>
        <taxon>Choanephoraceae</taxon>
        <taxon>Choanephoroideae</taxon>
        <taxon>Choanephora</taxon>
    </lineage>
</organism>
<evidence type="ECO:0000259" key="2">
    <source>
        <dbReference type="PROSITE" id="PS50011"/>
    </source>
</evidence>
<dbReference type="PANTHER" id="PTHR12984:SF3">
    <property type="entry name" value="N-TERMINAL KINASE-LIKE PROTEIN"/>
    <property type="match status" value="1"/>
</dbReference>
<feature type="region of interest" description="Disordered" evidence="1">
    <location>
        <begin position="645"/>
        <end position="689"/>
    </location>
</feature>
<dbReference type="EMBL" id="LUGH01000690">
    <property type="protein sequence ID" value="OBZ83281.1"/>
    <property type="molecule type" value="Genomic_DNA"/>
</dbReference>
<feature type="compositionally biased region" description="Polar residues" evidence="1">
    <location>
        <begin position="661"/>
        <end position="671"/>
    </location>
</feature>
<feature type="compositionally biased region" description="Basic and acidic residues" evidence="1">
    <location>
        <begin position="743"/>
        <end position="767"/>
    </location>
</feature>
<feature type="region of interest" description="Disordered" evidence="1">
    <location>
        <begin position="705"/>
        <end position="783"/>
    </location>
</feature>
<comment type="caution">
    <text evidence="3">The sequence shown here is derived from an EMBL/GenBank/DDBJ whole genome shotgun (WGS) entry which is preliminary data.</text>
</comment>
<feature type="compositionally biased region" description="Acidic residues" evidence="1">
    <location>
        <begin position="645"/>
        <end position="656"/>
    </location>
</feature>
<dbReference type="Gene3D" id="1.10.510.10">
    <property type="entry name" value="Transferase(Phosphotransferase) domain 1"/>
    <property type="match status" value="1"/>
</dbReference>
<feature type="domain" description="Protein kinase" evidence="2">
    <location>
        <begin position="27"/>
        <end position="310"/>
    </location>
</feature>
<feature type="compositionally biased region" description="Polar residues" evidence="1">
    <location>
        <begin position="679"/>
        <end position="689"/>
    </location>
</feature>
<dbReference type="InterPro" id="IPR011009">
    <property type="entry name" value="Kinase-like_dom_sf"/>
</dbReference>
<keyword evidence="4" id="KW-1185">Reference proteome</keyword>
<dbReference type="Gene3D" id="1.25.10.10">
    <property type="entry name" value="Leucine-rich Repeat Variant"/>
    <property type="match status" value="1"/>
</dbReference>
<protein>
    <submittedName>
        <fullName evidence="3">Putative inactive serine/threonine-protein kinase scy1</fullName>
    </submittedName>
</protein>
<evidence type="ECO:0000256" key="1">
    <source>
        <dbReference type="SAM" id="MobiDB-lite"/>
    </source>
</evidence>
<dbReference type="PANTHER" id="PTHR12984">
    <property type="entry name" value="SCY1-RELATED S/T PROTEIN KINASE-LIKE"/>
    <property type="match status" value="1"/>
</dbReference>
<dbReference type="FunCoup" id="A0A1C7N2P3">
    <property type="interactions" value="1066"/>
</dbReference>
<dbReference type="InterPro" id="IPR011989">
    <property type="entry name" value="ARM-like"/>
</dbReference>
<name>A0A1C7N2P3_9FUNG</name>
<dbReference type="SUPFAM" id="SSF56112">
    <property type="entry name" value="Protein kinase-like (PK-like)"/>
    <property type="match status" value="1"/>
</dbReference>
<dbReference type="GO" id="GO:0005737">
    <property type="term" value="C:cytoplasm"/>
    <property type="evidence" value="ECO:0007669"/>
    <property type="project" value="TreeGrafter"/>
</dbReference>
<dbReference type="InParanoid" id="A0A1C7N2P3"/>
<proteinExistence type="predicted"/>
<dbReference type="SUPFAM" id="SSF48371">
    <property type="entry name" value="ARM repeat"/>
    <property type="match status" value="1"/>
</dbReference>
<dbReference type="OrthoDB" id="447103at2759"/>
<sequence length="783" mass="87042">MAFFSSIVKSSLSLLSNSSSSFGYSLGDKVEFFSDQSLWTLHRGTKKEDGSEVSIFVFDCTKSKDRAPLARNAFKRLRTMRHPDILRYLDGVETDQSIMFVTEPVEPLSSQLNQNPDSNLILWGLYKIANAIKFLNHDCDMVHGNVRASSVFTNKAGEWKLGGFELLCSMKEESPIILTFGGLVSDAQRYASPEVRKSGWTVIKELPSGALDAYHLGCLIYEAYNHRFDTADQLLSQKGSIPLPMQRTYAALLHPSVRSRASADQFLDEGLQPKGFFSTDFVKVNLFLENISIKEPSEKEVFFRKLDSFIDTFPSEFAKYKILPELIKAFEFGSGGAKALSAIVKVGEHLTTEEYQSIVIAPIVRMFASPDRAIRVSLLDNMPKFIGHMNNKMVTNQIFPSIATGFTDTIPIIREQTIKSILLIVPKLNDRVINYDLLKYLAKLQMDPEPGIRTNTTICLGKIAKYLNDSTRKKVLVPAFTRSLRDGFHHARVAALMALNATSGYYDSQECACRIVPAISTTLIDKEKIVRDQAFKVMQSFIQRIQTFADKMPETAIVEQSNTPSESNMNQDSAGMAGIFGGATKGLTDWAVSSLQSRFVTPTGEISNPVQTTETTTIKTVHSGNEQIHSLQVSMKSIEVDLNDDDANAWDDEDSAPLDFTQPTDDTNHNNGWDDFDENQSTSSFSKPILSTNQSPLSAVSSFGLASTGKAPSPMKLGHKPKTVGINQNDADMVQVSTGSQIGKEDKKAELERRREERRQRMAELREKKKSGIGAKKIENIGL</sequence>
<feature type="compositionally biased region" description="Polar residues" evidence="1">
    <location>
        <begin position="725"/>
        <end position="741"/>
    </location>
</feature>
<evidence type="ECO:0000313" key="4">
    <source>
        <dbReference type="Proteomes" id="UP000093000"/>
    </source>
</evidence>
<dbReference type="InterPro" id="IPR051177">
    <property type="entry name" value="CIK-Related_Protein"/>
</dbReference>
<dbReference type="InterPro" id="IPR000719">
    <property type="entry name" value="Prot_kinase_dom"/>
</dbReference>
<dbReference type="Pfam" id="PF00069">
    <property type="entry name" value="Pkinase"/>
    <property type="match status" value="1"/>
</dbReference>
<dbReference type="InterPro" id="IPR016024">
    <property type="entry name" value="ARM-type_fold"/>
</dbReference>
<gene>
    <name evidence="3" type="primary">scy1</name>
    <name evidence="3" type="ORF">A0J61_08668</name>
</gene>
<keyword evidence="3" id="KW-0808">Transferase</keyword>
<keyword evidence="3" id="KW-0418">Kinase</keyword>
<evidence type="ECO:0000313" key="3">
    <source>
        <dbReference type="EMBL" id="OBZ83281.1"/>
    </source>
</evidence>
<dbReference type="STRING" id="101091.A0A1C7N2P3"/>
<dbReference type="GO" id="GO:0004672">
    <property type="term" value="F:protein kinase activity"/>
    <property type="evidence" value="ECO:0007669"/>
    <property type="project" value="InterPro"/>
</dbReference>
<dbReference type="Gene3D" id="3.30.200.20">
    <property type="entry name" value="Phosphorylase Kinase, domain 1"/>
    <property type="match status" value="1"/>
</dbReference>
<dbReference type="Proteomes" id="UP000093000">
    <property type="component" value="Unassembled WGS sequence"/>
</dbReference>
<dbReference type="GO" id="GO:0005524">
    <property type="term" value="F:ATP binding"/>
    <property type="evidence" value="ECO:0007669"/>
    <property type="project" value="InterPro"/>
</dbReference>
<dbReference type="GO" id="GO:0006409">
    <property type="term" value="P:tRNA export from nucleus"/>
    <property type="evidence" value="ECO:0007669"/>
    <property type="project" value="TreeGrafter"/>
</dbReference>
<accession>A0A1C7N2P3</accession>
<dbReference type="AlphaFoldDB" id="A0A1C7N2P3"/>
<dbReference type="PROSITE" id="PS50011">
    <property type="entry name" value="PROTEIN_KINASE_DOM"/>
    <property type="match status" value="1"/>
</dbReference>
<reference evidence="3 4" key="1">
    <citation type="submission" date="2016-03" db="EMBL/GenBank/DDBJ databases">
        <title>Choanephora cucurbitarum.</title>
        <authorList>
            <person name="Min B."/>
            <person name="Park H."/>
            <person name="Park J.-H."/>
            <person name="Shin H.-D."/>
            <person name="Choi I.-G."/>
        </authorList>
    </citation>
    <scope>NUCLEOTIDE SEQUENCE [LARGE SCALE GENOMIC DNA]</scope>
    <source>
        <strain evidence="3 4">KUS-F28377</strain>
    </source>
</reference>